<gene>
    <name evidence="7" type="ordered locus">RB11473</name>
</gene>
<organism evidence="7 8">
    <name type="scientific">Rhodopirellula baltica (strain DSM 10527 / NCIMB 13988 / SH1)</name>
    <dbReference type="NCBI Taxonomy" id="243090"/>
    <lineage>
        <taxon>Bacteria</taxon>
        <taxon>Pseudomonadati</taxon>
        <taxon>Planctomycetota</taxon>
        <taxon>Planctomycetia</taxon>
        <taxon>Pirellulales</taxon>
        <taxon>Pirellulaceae</taxon>
        <taxon>Rhodopirellula</taxon>
    </lineage>
</organism>
<evidence type="ECO:0000259" key="5">
    <source>
        <dbReference type="Pfam" id="PF04542"/>
    </source>
</evidence>
<keyword evidence="4" id="KW-0804">Transcription</keyword>
<dbReference type="PANTHER" id="PTHR43133:SF51">
    <property type="entry name" value="RNA POLYMERASE SIGMA FACTOR"/>
    <property type="match status" value="1"/>
</dbReference>
<proteinExistence type="inferred from homology"/>
<dbReference type="eggNOG" id="COG1595">
    <property type="taxonomic scope" value="Bacteria"/>
</dbReference>
<dbReference type="GO" id="GO:0006355">
    <property type="term" value="P:regulation of DNA-templated transcription"/>
    <property type="evidence" value="ECO:0000318"/>
    <property type="project" value="GO_Central"/>
</dbReference>
<dbReference type="InterPro" id="IPR039425">
    <property type="entry name" value="RNA_pol_sigma-70-like"/>
</dbReference>
<keyword evidence="8" id="KW-1185">Reference proteome</keyword>
<dbReference type="InterPro" id="IPR013325">
    <property type="entry name" value="RNA_pol_sigma_r2"/>
</dbReference>
<dbReference type="NCBIfam" id="TIGR02989">
    <property type="entry name" value="Sig-70_gvs1"/>
    <property type="match status" value="1"/>
</dbReference>
<dbReference type="PATRIC" id="fig|243090.15.peg.5553"/>
<evidence type="ECO:0000313" key="8">
    <source>
        <dbReference type="Proteomes" id="UP000001025"/>
    </source>
</evidence>
<reference evidence="7 8" key="1">
    <citation type="journal article" date="2003" name="Proc. Natl. Acad. Sci. U.S.A.">
        <title>Complete genome sequence of the marine planctomycete Pirellula sp. strain 1.</title>
        <authorList>
            <person name="Gloeckner F.O."/>
            <person name="Kube M."/>
            <person name="Bauer M."/>
            <person name="Teeling H."/>
            <person name="Lombardot T."/>
            <person name="Ludwig W."/>
            <person name="Gade D."/>
            <person name="Beck A."/>
            <person name="Borzym K."/>
            <person name="Heitmann K."/>
            <person name="Rabus R."/>
            <person name="Schlesner H."/>
            <person name="Amann R."/>
            <person name="Reinhardt R."/>
        </authorList>
    </citation>
    <scope>NUCLEOTIDE SEQUENCE [LARGE SCALE GENOMIC DNA]</scope>
    <source>
        <strain evidence="8">DSM 10527 / NCIMB 13988 / SH1</strain>
    </source>
</reference>
<dbReference type="Pfam" id="PF08281">
    <property type="entry name" value="Sigma70_r4_2"/>
    <property type="match status" value="1"/>
</dbReference>
<evidence type="ECO:0000256" key="1">
    <source>
        <dbReference type="ARBA" id="ARBA00010641"/>
    </source>
</evidence>
<dbReference type="EMBL" id="BX294153">
    <property type="protein sequence ID" value="CAD79143.1"/>
    <property type="molecule type" value="Genomic_DNA"/>
</dbReference>
<comment type="similarity">
    <text evidence="1">Belongs to the sigma-70 factor family. ECF subfamily.</text>
</comment>
<feature type="domain" description="RNA polymerase sigma factor 70 region 4 type 2" evidence="6">
    <location>
        <begin position="161"/>
        <end position="209"/>
    </location>
</feature>
<dbReference type="GO" id="GO:0003677">
    <property type="term" value="F:DNA binding"/>
    <property type="evidence" value="ECO:0007669"/>
    <property type="project" value="InterPro"/>
</dbReference>
<evidence type="ECO:0000256" key="3">
    <source>
        <dbReference type="ARBA" id="ARBA00023082"/>
    </source>
</evidence>
<dbReference type="Gene3D" id="1.10.10.10">
    <property type="entry name" value="Winged helix-like DNA-binding domain superfamily/Winged helix DNA-binding domain"/>
    <property type="match status" value="1"/>
</dbReference>
<dbReference type="InterPro" id="IPR014331">
    <property type="entry name" value="RNA_pol_sigma70_ECF_RHOBA"/>
</dbReference>
<dbReference type="Gene3D" id="1.10.1740.10">
    <property type="match status" value="1"/>
</dbReference>
<dbReference type="InterPro" id="IPR013324">
    <property type="entry name" value="RNA_pol_sigma_r3/r4-like"/>
</dbReference>
<sequence>MRGWEFGLWLRMARTLWHRTGDFVKIRERLVIKEVARISKHVRHHFSGDILDETTRQATRHWTLAQPAVSAFIASVVRDFRDRDDVLQDVAVAVIESFDSYDANSPFIPWAIGIAKRQVGLYLRRRGRDPLVFDDDAVACLAVAFDEEAKARSGAFDFLGDCVGLLDGRAKTLIELRYRGDMKPAAIASQTDMTPNSVAKALQRIRDQLRECIQRKSLEAGVQ</sequence>
<dbReference type="SUPFAM" id="SSF88659">
    <property type="entry name" value="Sigma3 and sigma4 domains of RNA polymerase sigma factors"/>
    <property type="match status" value="1"/>
</dbReference>
<protein>
    <submittedName>
        <fullName evidence="7">Uncharacterized protein</fullName>
    </submittedName>
</protein>
<accession>Q7UEA5</accession>
<dbReference type="STRING" id="243090.RB11473"/>
<evidence type="ECO:0000256" key="2">
    <source>
        <dbReference type="ARBA" id="ARBA00023015"/>
    </source>
</evidence>
<name>Q7UEA5_RHOBA</name>
<dbReference type="KEGG" id="rba:RB11473"/>
<dbReference type="Proteomes" id="UP000001025">
    <property type="component" value="Chromosome"/>
</dbReference>
<dbReference type="AlphaFoldDB" id="Q7UEA5"/>
<dbReference type="NCBIfam" id="TIGR02937">
    <property type="entry name" value="sigma70-ECF"/>
    <property type="match status" value="1"/>
</dbReference>
<dbReference type="SUPFAM" id="SSF88946">
    <property type="entry name" value="Sigma2 domain of RNA polymerase sigma factors"/>
    <property type="match status" value="1"/>
</dbReference>
<dbReference type="InterPro" id="IPR036388">
    <property type="entry name" value="WH-like_DNA-bd_sf"/>
</dbReference>
<dbReference type="InterPro" id="IPR007627">
    <property type="entry name" value="RNA_pol_sigma70_r2"/>
</dbReference>
<keyword evidence="2" id="KW-0805">Transcription regulation</keyword>
<dbReference type="InterPro" id="IPR013249">
    <property type="entry name" value="RNA_pol_sigma70_r4_t2"/>
</dbReference>
<dbReference type="EnsemblBacteria" id="CAD79143">
    <property type="protein sequence ID" value="CAD79143"/>
    <property type="gene ID" value="RB11473"/>
</dbReference>
<keyword evidence="3" id="KW-0731">Sigma factor</keyword>
<dbReference type="PANTHER" id="PTHR43133">
    <property type="entry name" value="RNA POLYMERASE ECF-TYPE SIGMA FACTO"/>
    <property type="match status" value="1"/>
</dbReference>
<evidence type="ECO:0000256" key="4">
    <source>
        <dbReference type="ARBA" id="ARBA00023163"/>
    </source>
</evidence>
<dbReference type="HOGENOM" id="CLU_047691_17_1_0"/>
<dbReference type="InterPro" id="IPR014284">
    <property type="entry name" value="RNA_pol_sigma-70_dom"/>
</dbReference>
<evidence type="ECO:0000313" key="7">
    <source>
        <dbReference type="EMBL" id="CAD79143.1"/>
    </source>
</evidence>
<dbReference type="InParanoid" id="Q7UEA5"/>
<dbReference type="OrthoDB" id="6383365at2"/>
<dbReference type="GO" id="GO:0016987">
    <property type="term" value="F:sigma factor activity"/>
    <property type="evidence" value="ECO:0000318"/>
    <property type="project" value="GO_Central"/>
</dbReference>
<feature type="domain" description="RNA polymerase sigma-70 region 2" evidence="5">
    <location>
        <begin position="66"/>
        <end position="128"/>
    </location>
</feature>
<evidence type="ECO:0000259" key="6">
    <source>
        <dbReference type="Pfam" id="PF08281"/>
    </source>
</evidence>
<dbReference type="GO" id="GO:0006352">
    <property type="term" value="P:DNA-templated transcription initiation"/>
    <property type="evidence" value="ECO:0007669"/>
    <property type="project" value="InterPro"/>
</dbReference>
<dbReference type="Pfam" id="PF04542">
    <property type="entry name" value="Sigma70_r2"/>
    <property type="match status" value="1"/>
</dbReference>